<dbReference type="PANTHER" id="PTHR43025:SF3">
    <property type="entry name" value="MONOGALACTOSYLDIACYLGLYCEROL SYNTHASE 1, CHLOROPLASTIC"/>
    <property type="match status" value="1"/>
</dbReference>
<dbReference type="EMBL" id="JBHSPF010000015">
    <property type="protein sequence ID" value="MFC5627874.1"/>
    <property type="molecule type" value="Genomic_DNA"/>
</dbReference>
<organism evidence="7 8">
    <name type="scientific">Aliibacillus thermotolerans</name>
    <dbReference type="NCBI Taxonomy" id="1834418"/>
    <lineage>
        <taxon>Bacteria</taxon>
        <taxon>Bacillati</taxon>
        <taxon>Bacillota</taxon>
        <taxon>Bacilli</taxon>
        <taxon>Bacillales</taxon>
        <taxon>Bacillaceae</taxon>
        <taxon>Aliibacillus</taxon>
    </lineage>
</organism>
<keyword evidence="4" id="KW-0808">Transferase</keyword>
<comment type="caution">
    <text evidence="7">The sequence shown here is derived from an EMBL/GenBank/DDBJ whole genome shotgun (WGS) entry which is preliminary data.</text>
</comment>
<comment type="subcellular location">
    <subcellularLocation>
        <location evidence="1">Membrane</location>
    </subcellularLocation>
</comment>
<keyword evidence="3" id="KW-0328">Glycosyltransferase</keyword>
<feature type="domain" description="Diacylglycerol glucosyltransferase N-terminal" evidence="6">
    <location>
        <begin position="14"/>
        <end position="165"/>
    </location>
</feature>
<evidence type="ECO:0000256" key="2">
    <source>
        <dbReference type="ARBA" id="ARBA00006962"/>
    </source>
</evidence>
<feature type="domain" description="Glycosyl transferase family 28 C-terminal" evidence="5">
    <location>
        <begin position="230"/>
        <end position="301"/>
    </location>
</feature>
<name>A0ABW0U559_9BACI</name>
<dbReference type="InterPro" id="IPR007235">
    <property type="entry name" value="Glyco_trans_28_C"/>
</dbReference>
<dbReference type="SUPFAM" id="SSF53756">
    <property type="entry name" value="UDP-Glycosyltransferase/glycogen phosphorylase"/>
    <property type="match status" value="1"/>
</dbReference>
<dbReference type="Gene3D" id="3.40.50.2000">
    <property type="entry name" value="Glycogen Phosphorylase B"/>
    <property type="match status" value="1"/>
</dbReference>
<dbReference type="RefSeq" id="WP_270896235.1">
    <property type="nucleotide sequence ID" value="NZ_JBHSPF010000015.1"/>
</dbReference>
<evidence type="ECO:0000256" key="3">
    <source>
        <dbReference type="ARBA" id="ARBA00022676"/>
    </source>
</evidence>
<evidence type="ECO:0000256" key="1">
    <source>
        <dbReference type="ARBA" id="ARBA00004370"/>
    </source>
</evidence>
<sequence length="376" mass="43687">MRIHIVSMSIGNGHNEAARVLAKHAVKEGDDVRIYHPLEMYSERLFKQLKRMYKWMVLYHPAYWRKLIKKKHPFLYDYFPFLLRSTYEQVMDADMILSVHPLLSAIGGEIKSITNASVPLFHVATDFWQSPLLHHPAINVRFVPNDHAMSFFHKQARIYSTGMPIDMKEKPLSKKEYCFKYGWNPSKPIVIVSGGGEKMFPFQEVERVLATLSIPSTVLFIGAVRRKMEKRTRKGHDMYLYPFMKEFKEFLKIADVLISKAGGMTAAEAIAAEIPTIFYKPLPGHEEGNAQLLRQEKIAYWAKNVNELYYWTERLLHHPSERMKLKKRMKVFIPSHGAERIIALSKYDASLAMFHPQISRPKTDSDKKNYQQGPIS</sequence>
<evidence type="ECO:0000259" key="6">
    <source>
        <dbReference type="Pfam" id="PF06925"/>
    </source>
</evidence>
<evidence type="ECO:0000256" key="4">
    <source>
        <dbReference type="ARBA" id="ARBA00022679"/>
    </source>
</evidence>
<dbReference type="Pfam" id="PF06925">
    <property type="entry name" value="MGDG_synth"/>
    <property type="match status" value="1"/>
</dbReference>
<evidence type="ECO:0000313" key="8">
    <source>
        <dbReference type="Proteomes" id="UP001596143"/>
    </source>
</evidence>
<reference evidence="8" key="1">
    <citation type="journal article" date="2019" name="Int. J. Syst. Evol. Microbiol.">
        <title>The Global Catalogue of Microorganisms (GCM) 10K type strain sequencing project: providing services to taxonomists for standard genome sequencing and annotation.</title>
        <authorList>
            <consortium name="The Broad Institute Genomics Platform"/>
            <consortium name="The Broad Institute Genome Sequencing Center for Infectious Disease"/>
            <person name="Wu L."/>
            <person name="Ma J."/>
        </authorList>
    </citation>
    <scope>NUCLEOTIDE SEQUENCE [LARGE SCALE GENOMIC DNA]</scope>
    <source>
        <strain evidence="8">CGMCC 1.15790</strain>
    </source>
</reference>
<accession>A0ABW0U559</accession>
<gene>
    <name evidence="7" type="ORF">ACFPTR_03060</name>
</gene>
<dbReference type="PANTHER" id="PTHR43025">
    <property type="entry name" value="MONOGALACTOSYLDIACYLGLYCEROL SYNTHASE"/>
    <property type="match status" value="1"/>
</dbReference>
<evidence type="ECO:0000313" key="7">
    <source>
        <dbReference type="EMBL" id="MFC5627874.1"/>
    </source>
</evidence>
<protein>
    <submittedName>
        <fullName evidence="7">Glycosyltransferase</fullName>
    </submittedName>
</protein>
<dbReference type="Pfam" id="PF04101">
    <property type="entry name" value="Glyco_tran_28_C"/>
    <property type="match status" value="1"/>
</dbReference>
<proteinExistence type="inferred from homology"/>
<dbReference type="InterPro" id="IPR050519">
    <property type="entry name" value="Glycosyltransf_28_UgtP"/>
</dbReference>
<evidence type="ECO:0000259" key="5">
    <source>
        <dbReference type="Pfam" id="PF04101"/>
    </source>
</evidence>
<comment type="similarity">
    <text evidence="2">Belongs to the glycosyltransferase 28 family.</text>
</comment>
<keyword evidence="8" id="KW-1185">Reference proteome</keyword>
<dbReference type="InterPro" id="IPR009695">
    <property type="entry name" value="Diacylglyc_glucosyltr_N"/>
</dbReference>
<dbReference type="Proteomes" id="UP001596143">
    <property type="component" value="Unassembled WGS sequence"/>
</dbReference>